<sequence>MAQLSKSLIVSSVASTLSLFDDNLTQVEQRLADVAKLSSAEKKELQAAQTKAKYFQNLSSLVSLSEKSVTALYYIVKSAKADPMDLLKEIAANSYSLNKFGLVIKSVANGFYSYDISDMSASNIIAALDFIKADKNKFTMREYRARMGEYKKQIDRDIDDGFTQTNQALKLCQRLGIVTYTGGKISLGYGEYKINTDNELVKYLKSVFTKDKAAQTELDLAAE</sequence>
<evidence type="ECO:0000313" key="1">
    <source>
        <dbReference type="EMBL" id="UNH40984.1"/>
    </source>
</evidence>
<dbReference type="Proteomes" id="UP000829420">
    <property type="component" value="Plasmid pW1-b"/>
</dbReference>
<organism evidence="1 2">
    <name type="scientific">Moellerella wisconsensis</name>
    <dbReference type="NCBI Taxonomy" id="158849"/>
    <lineage>
        <taxon>Bacteria</taxon>
        <taxon>Pseudomonadati</taxon>
        <taxon>Pseudomonadota</taxon>
        <taxon>Gammaproteobacteria</taxon>
        <taxon>Enterobacterales</taxon>
        <taxon>Morganellaceae</taxon>
        <taxon>Moellerella</taxon>
    </lineage>
</organism>
<protein>
    <submittedName>
        <fullName evidence="1">Uncharacterized protein</fullName>
    </submittedName>
</protein>
<evidence type="ECO:0000313" key="2">
    <source>
        <dbReference type="Proteomes" id="UP000829420"/>
    </source>
</evidence>
<geneLocation type="plasmid" evidence="1 2">
    <name>pW1-b</name>
</geneLocation>
<keyword evidence="2" id="KW-1185">Reference proteome</keyword>
<gene>
    <name evidence="1" type="ORF">MNY70_18100</name>
</gene>
<name>A0ACD3YDU3_9GAMM</name>
<dbReference type="EMBL" id="CP093257">
    <property type="protein sequence ID" value="UNH40984.1"/>
    <property type="molecule type" value="Genomic_DNA"/>
</dbReference>
<keyword evidence="1" id="KW-0614">Plasmid</keyword>
<accession>A0ACD3YDU3</accession>
<proteinExistence type="predicted"/>
<reference evidence="1" key="1">
    <citation type="submission" date="2022-03" db="EMBL/GenBank/DDBJ databases">
        <title>ESBL-producing Moellerella wisconsensis and Escherichia marmotae isolated from wild game meat.</title>
        <authorList>
            <person name="Biggel M."/>
        </authorList>
    </citation>
    <scope>NUCLEOTIDE SEQUENCE</scope>
    <source>
        <strain evidence="1">W1</strain>
    </source>
</reference>